<reference evidence="2" key="1">
    <citation type="submission" date="2022-11" db="UniProtKB">
        <authorList>
            <consortium name="WormBaseParasite"/>
        </authorList>
    </citation>
    <scope>IDENTIFICATION</scope>
</reference>
<accession>A0AC34F0L8</accession>
<proteinExistence type="predicted"/>
<dbReference type="Proteomes" id="UP000887579">
    <property type="component" value="Unplaced"/>
</dbReference>
<name>A0AC34F0L8_9BILA</name>
<evidence type="ECO:0000313" key="1">
    <source>
        <dbReference type="Proteomes" id="UP000887579"/>
    </source>
</evidence>
<protein>
    <submittedName>
        <fullName evidence="2">Alpha-mannosidase</fullName>
    </submittedName>
</protein>
<evidence type="ECO:0000313" key="2">
    <source>
        <dbReference type="WBParaSite" id="ES5_v2.g10513.t1"/>
    </source>
</evidence>
<sequence>MIFVEVICCQYDFRRIGTGGCSYLGTESVGITEQNIVERATTLADQYRKKGQLFKTNVVLVPLGEDFRWNWDSEWQAHHSNYIKLFNFMNNKTEWNMKVKFGTLEDYFTAVHRSIKKEDIKTLSGDFFTYADHDDHYWSGYYTSRPFYKHMDRTVQHYVRAADIAYASWQWKTKASRTSVEDFPGILFYDLLVTARRHLSVFQHHDGVTGTAKNDVVVDYAKKMLEAIQNCQKVIAAAANALSETPIKSETESYKVDEIYTFDKLPTKNVIDKIGKTITLFNSLPYDRQELVCIIVPEKTYGISAENEEIQQEIYPFISLQNAAFDFSNNLKLCFIAKVSAFAFKSFKIIKKEDQKMAAISANFNVNISNFKVDVLPQSAKDEQNKNVIELNNNQMKVSVNPSNGYIQSINLKDDENSETKIDLHFIKYGARGRQANWTSPEANSVSGPYLFLPDGPANPLNLNSTQLLYIKGVLKQQIFAKHTTVIPLLQTITLKKDDNFVEIQNLVDIRSTADFELGMRLKTNVNGDNFFTDLNAYQMIRRRRFKEKLPIQAHFYPMPSSAFIEDESQRITLLGRQAAGVASLEPGWLEVMLDRRLTNDDDRGLNQGINDNLLTQSTFLLSIEKFVKSPQKAGDDTTVGYHSLPSQHASLRLHSPIIIMESETGKSGFSLLKSSLPCDIYTLSLRPLSAPTIYSEPDKYKVSPTDSAAIILQRFGTECGLKTSMPVGTSCPMDSSTDSTLSVNDYFTINPTELQSISLTMLYEGEKTEKIELEPMEIKSLKIKF</sequence>
<dbReference type="WBParaSite" id="ES5_v2.g10513.t1">
    <property type="protein sequence ID" value="ES5_v2.g10513.t1"/>
    <property type="gene ID" value="ES5_v2.g10513"/>
</dbReference>
<organism evidence="1 2">
    <name type="scientific">Panagrolaimus sp. ES5</name>
    <dbReference type="NCBI Taxonomy" id="591445"/>
    <lineage>
        <taxon>Eukaryota</taxon>
        <taxon>Metazoa</taxon>
        <taxon>Ecdysozoa</taxon>
        <taxon>Nematoda</taxon>
        <taxon>Chromadorea</taxon>
        <taxon>Rhabditida</taxon>
        <taxon>Tylenchina</taxon>
        <taxon>Panagrolaimomorpha</taxon>
        <taxon>Panagrolaimoidea</taxon>
        <taxon>Panagrolaimidae</taxon>
        <taxon>Panagrolaimus</taxon>
    </lineage>
</organism>